<feature type="compositionally biased region" description="Basic and acidic residues" evidence="6">
    <location>
        <begin position="604"/>
        <end position="618"/>
    </location>
</feature>
<feature type="compositionally biased region" description="Polar residues" evidence="6">
    <location>
        <begin position="457"/>
        <end position="474"/>
    </location>
</feature>
<keyword evidence="2" id="KW-0227">DNA damage</keyword>
<dbReference type="Gene3D" id="3.40.50.10980">
    <property type="entry name" value="Nibrin, BRCT2 domain"/>
    <property type="match status" value="1"/>
</dbReference>
<dbReference type="GO" id="GO:0007095">
    <property type="term" value="P:mitotic G2 DNA damage checkpoint signaling"/>
    <property type="evidence" value="ECO:0007669"/>
    <property type="project" value="InterPro"/>
</dbReference>
<gene>
    <name evidence="8" type="ORF">K469DRAFT_553755</name>
</gene>
<reference evidence="8" key="1">
    <citation type="journal article" date="2020" name="Stud. Mycol.">
        <title>101 Dothideomycetes genomes: a test case for predicting lifestyles and emergence of pathogens.</title>
        <authorList>
            <person name="Haridas S."/>
            <person name="Albert R."/>
            <person name="Binder M."/>
            <person name="Bloem J."/>
            <person name="Labutti K."/>
            <person name="Salamov A."/>
            <person name="Andreopoulos B."/>
            <person name="Baker S."/>
            <person name="Barry K."/>
            <person name="Bills G."/>
            <person name="Bluhm B."/>
            <person name="Cannon C."/>
            <person name="Castanera R."/>
            <person name="Culley D."/>
            <person name="Daum C."/>
            <person name="Ezra D."/>
            <person name="Gonzalez J."/>
            <person name="Henrissat B."/>
            <person name="Kuo A."/>
            <person name="Liang C."/>
            <person name="Lipzen A."/>
            <person name="Lutzoni F."/>
            <person name="Magnuson J."/>
            <person name="Mondo S."/>
            <person name="Nolan M."/>
            <person name="Ohm R."/>
            <person name="Pangilinan J."/>
            <person name="Park H.-J."/>
            <person name="Ramirez L."/>
            <person name="Alfaro M."/>
            <person name="Sun H."/>
            <person name="Tritt A."/>
            <person name="Yoshinaga Y."/>
            <person name="Zwiers L.-H."/>
            <person name="Turgeon B."/>
            <person name="Goodwin S."/>
            <person name="Spatafora J."/>
            <person name="Crous P."/>
            <person name="Grigoriev I."/>
        </authorList>
    </citation>
    <scope>NUCLEOTIDE SEQUENCE</scope>
    <source>
        <strain evidence="8">CBS 207.26</strain>
    </source>
</reference>
<accession>A0A6A6ELU6</accession>
<dbReference type="InterPro" id="IPR040227">
    <property type="entry name" value="Nibrin-rel"/>
</dbReference>
<protein>
    <recommendedName>
        <fullName evidence="7">FHA domain-containing protein</fullName>
    </recommendedName>
</protein>
<evidence type="ECO:0000256" key="5">
    <source>
        <dbReference type="SAM" id="Coils"/>
    </source>
</evidence>
<sequence length="790" mass="89801">MWFLEHETLFGGKRMWLKPGTQQILGRTPSTEGPEGKTVTIDSRNVSRKHIVLKVFGVPPEDGTKLHSRSQVEITDFSKFGTTIDDKTTLKEKTELFQTVLTGTEHKIQLGRNYPPFRLKWQPVVFTYAVKENKENRTRSAKLHALDIKTSTEYIYNKTTHVVSQKRNLPKVLQGLVGGTFIVTSAYLDAVIEAAAPQNADQNNYIHSKLEEDFDTWWPKEKEYIPPAGAEPVPRPEQMLEPDSTRSEVFSGLTFVFLDENQYNSLHEPISGGGGKALFFHVRHGETTVDEYVEFVRNTAGEKRRGRTNNNRLPVITIRLSNYPAGMEEWATNFVNGVDRALNQRSILQNEFLDAIITNDASSLQKPPPEVEIVSSMPEPSRAESSIHDVTQTSQPGAPFQAPGPAPGPTEEPAKIVPRKRPARRGLTTSRFTGFDDYEPPTKSRKLDGTPMEDVQASESVPDSFQESQPATQTGRKRPSPVEVSVEPSTQIDELFPAAAAIKRRRLEARGASTSVEPETQPARKPKTKGAEVLEQLQKAKKRAAKEIDVREQARLRIQEEEDKRKADEESLRQALEGVDISEIRGLVQIEEMYVRPRGNRANQRQENRDERWNDEWNGRKNFKKFRRRGAERGPQAQKVIVTLEEAPQKKSFGLGEEFFLEETSKTRSKEDERRLKRRMGKSRRDDDSEPEPGFMRRKKRNSAQQEVINVDDSNPDDEDVLPEGTPRSRSFQERVEETQADETRTQRGTRKRTAMSVAAGRPSSKRSRAGRRADDSDDEETGFRFRSRR</sequence>
<dbReference type="GO" id="GO:0000724">
    <property type="term" value="P:double-strand break repair via homologous recombination"/>
    <property type="evidence" value="ECO:0007669"/>
    <property type="project" value="TreeGrafter"/>
</dbReference>
<evidence type="ECO:0000259" key="7">
    <source>
        <dbReference type="PROSITE" id="PS50006"/>
    </source>
</evidence>
<dbReference type="Gene3D" id="2.60.200.20">
    <property type="match status" value="1"/>
</dbReference>
<dbReference type="SUPFAM" id="SSF52113">
    <property type="entry name" value="BRCT domain"/>
    <property type="match status" value="1"/>
</dbReference>
<evidence type="ECO:0000256" key="3">
    <source>
        <dbReference type="ARBA" id="ARBA00023204"/>
    </source>
</evidence>
<dbReference type="InterPro" id="IPR043014">
    <property type="entry name" value="Nibrin_BRCT2_sf"/>
</dbReference>
<dbReference type="InterPro" id="IPR000253">
    <property type="entry name" value="FHA_dom"/>
</dbReference>
<dbReference type="Gene3D" id="3.40.50.10190">
    <property type="entry name" value="BRCT domain"/>
    <property type="match status" value="1"/>
</dbReference>
<feature type="domain" description="FHA" evidence="7">
    <location>
        <begin position="23"/>
        <end position="89"/>
    </location>
</feature>
<dbReference type="EMBL" id="ML994615">
    <property type="protein sequence ID" value="KAF2192271.1"/>
    <property type="molecule type" value="Genomic_DNA"/>
</dbReference>
<dbReference type="PROSITE" id="PS50006">
    <property type="entry name" value="FHA_DOMAIN"/>
    <property type="match status" value="1"/>
</dbReference>
<evidence type="ECO:0000256" key="2">
    <source>
        <dbReference type="ARBA" id="ARBA00022763"/>
    </source>
</evidence>
<dbReference type="AlphaFoldDB" id="A0A6A6ELU6"/>
<dbReference type="GO" id="GO:0030870">
    <property type="term" value="C:Mre11 complex"/>
    <property type="evidence" value="ECO:0007669"/>
    <property type="project" value="InterPro"/>
</dbReference>
<feature type="region of interest" description="Disordered" evidence="6">
    <location>
        <begin position="624"/>
        <end position="790"/>
    </location>
</feature>
<evidence type="ECO:0000313" key="8">
    <source>
        <dbReference type="EMBL" id="KAF2192271.1"/>
    </source>
</evidence>
<name>A0A6A6ELU6_9PEZI</name>
<dbReference type="InterPro" id="IPR036420">
    <property type="entry name" value="BRCT_dom_sf"/>
</dbReference>
<comment type="subcellular location">
    <subcellularLocation>
        <location evidence="1">Nucleus</location>
    </subcellularLocation>
</comment>
<evidence type="ECO:0000256" key="6">
    <source>
        <dbReference type="SAM" id="MobiDB-lite"/>
    </source>
</evidence>
<feature type="region of interest" description="Disordered" evidence="6">
    <location>
        <begin position="599"/>
        <end position="618"/>
    </location>
</feature>
<feature type="compositionally biased region" description="Basic and acidic residues" evidence="6">
    <location>
        <begin position="731"/>
        <end position="746"/>
    </location>
</feature>
<evidence type="ECO:0000313" key="9">
    <source>
        <dbReference type="Proteomes" id="UP000800200"/>
    </source>
</evidence>
<dbReference type="Pfam" id="PF16508">
    <property type="entry name" value="NIBRIN_BRCT_II"/>
    <property type="match status" value="1"/>
</dbReference>
<keyword evidence="9" id="KW-1185">Reference proteome</keyword>
<feature type="coiled-coil region" evidence="5">
    <location>
        <begin position="534"/>
        <end position="571"/>
    </location>
</feature>
<keyword evidence="4" id="KW-0539">Nucleus</keyword>
<feature type="compositionally biased region" description="Basic and acidic residues" evidence="6">
    <location>
        <begin position="663"/>
        <end position="675"/>
    </location>
</feature>
<dbReference type="InterPro" id="IPR032429">
    <property type="entry name" value="Nibrin_BRCT2"/>
</dbReference>
<dbReference type="PANTHER" id="PTHR12162">
    <property type="entry name" value="NIBRIN-RELATED"/>
    <property type="match status" value="1"/>
</dbReference>
<organism evidence="8 9">
    <name type="scientific">Zopfia rhizophila CBS 207.26</name>
    <dbReference type="NCBI Taxonomy" id="1314779"/>
    <lineage>
        <taxon>Eukaryota</taxon>
        <taxon>Fungi</taxon>
        <taxon>Dikarya</taxon>
        <taxon>Ascomycota</taxon>
        <taxon>Pezizomycotina</taxon>
        <taxon>Dothideomycetes</taxon>
        <taxon>Dothideomycetes incertae sedis</taxon>
        <taxon>Zopfiaceae</taxon>
        <taxon>Zopfia</taxon>
    </lineage>
</organism>
<dbReference type="PANTHER" id="PTHR12162:SF0">
    <property type="entry name" value="NIBRIN"/>
    <property type="match status" value="1"/>
</dbReference>
<keyword evidence="5" id="KW-0175">Coiled coil</keyword>
<feature type="region of interest" description="Disordered" evidence="6">
    <location>
        <begin position="361"/>
        <end position="531"/>
    </location>
</feature>
<keyword evidence="3" id="KW-0234">DNA repair</keyword>
<proteinExistence type="predicted"/>
<dbReference type="OrthoDB" id="552194at2759"/>
<evidence type="ECO:0000256" key="4">
    <source>
        <dbReference type="ARBA" id="ARBA00023242"/>
    </source>
</evidence>
<dbReference type="Proteomes" id="UP000800200">
    <property type="component" value="Unassembled WGS sequence"/>
</dbReference>
<evidence type="ECO:0000256" key="1">
    <source>
        <dbReference type="ARBA" id="ARBA00004123"/>
    </source>
</evidence>
<dbReference type="GO" id="GO:0003684">
    <property type="term" value="F:damaged DNA binding"/>
    <property type="evidence" value="ECO:0007669"/>
    <property type="project" value="TreeGrafter"/>
</dbReference>